<keyword evidence="7 8" id="KW-0472">Membrane</keyword>
<comment type="cofactor">
    <cofactor evidence="8">
        <name>FMN</name>
        <dbReference type="ChEBI" id="CHEBI:58210"/>
    </cofactor>
    <text evidence="8">Binds 1 FMN per subunit.</text>
</comment>
<comment type="subunit">
    <text evidence="8">Heterodimer of a catalytic subunit (MsrP) and a heme-binding subunit (MsrQ).</text>
</comment>
<dbReference type="GO" id="GO:0010181">
    <property type="term" value="F:FMN binding"/>
    <property type="evidence" value="ECO:0007669"/>
    <property type="project" value="UniProtKB-UniRule"/>
</dbReference>
<sequence length="220" mass="25058">MAVLEQKSGIQPLRFRKTLAIILQLAVHIGSALPLLWLFYAVNAGLMGGDPVKELIHFLGIGALRLLLLTLLVSPLAQWLSTGQLNRLRRPLGLWCFTWASLHFTSWLALDLAFDWSLIGGELIERTYILLGFMAWILLLSLALTSIPKLMRLMGKHWKKLHGFAYVVLLLGCWHFWWSVKSGWMEPALYLAAAVFLLILRRRKVVHWLGSFIPAPSRPR</sequence>
<dbReference type="GO" id="GO:0020037">
    <property type="term" value="F:heme binding"/>
    <property type="evidence" value="ECO:0007669"/>
    <property type="project" value="UniProtKB-UniRule"/>
</dbReference>
<keyword evidence="8" id="KW-0479">Metal-binding</keyword>
<feature type="transmembrane region" description="Helical" evidence="8">
    <location>
        <begin position="21"/>
        <end position="43"/>
    </location>
</feature>
<dbReference type="PANTHER" id="PTHR36964">
    <property type="entry name" value="PROTEIN-METHIONINE-SULFOXIDE REDUCTASE HEME-BINDING SUBUNIT MSRQ"/>
    <property type="match status" value="1"/>
</dbReference>
<dbReference type="GO" id="GO:0005886">
    <property type="term" value="C:plasma membrane"/>
    <property type="evidence" value="ECO:0007669"/>
    <property type="project" value="UniProtKB-SubCell"/>
</dbReference>
<keyword evidence="8" id="KW-0285">Flavoprotein</keyword>
<evidence type="ECO:0000313" key="11">
    <source>
        <dbReference type="Proteomes" id="UP000535937"/>
    </source>
</evidence>
<dbReference type="EMBL" id="JACHWZ010000009">
    <property type="protein sequence ID" value="MBB3061324.1"/>
    <property type="molecule type" value="Genomic_DNA"/>
</dbReference>
<evidence type="ECO:0000256" key="1">
    <source>
        <dbReference type="ARBA" id="ARBA00004141"/>
    </source>
</evidence>
<accession>A0A7W4WBQ2</accession>
<keyword evidence="2 8" id="KW-0813">Transport</keyword>
<dbReference type="RefSeq" id="WP_183459613.1">
    <property type="nucleotide sequence ID" value="NZ_JACHWZ010000009.1"/>
</dbReference>
<comment type="function">
    <text evidence="8">Part of the MsrPQ system that repairs oxidized periplasmic proteins containing methionine sulfoxide residues (Met-O), using respiratory chain electrons. Thus protects these proteins from oxidative-stress damage caused by reactive species of oxygen and chlorine generated by the host defense mechanisms. MsrPQ is essential for the maintenance of envelope integrity under bleach stress, rescuing a wide series of structurally unrelated periplasmic proteins from methionine oxidation. MsrQ provides electrons for reduction to the reductase catalytic subunit MsrP, using the quinone pool of the respiratory chain.</text>
</comment>
<dbReference type="HAMAP" id="MF_01207">
    <property type="entry name" value="MsrQ"/>
    <property type="match status" value="1"/>
</dbReference>
<evidence type="ECO:0000256" key="6">
    <source>
        <dbReference type="ARBA" id="ARBA00023004"/>
    </source>
</evidence>
<evidence type="ECO:0000256" key="2">
    <source>
        <dbReference type="ARBA" id="ARBA00022448"/>
    </source>
</evidence>
<keyword evidence="3 8" id="KW-0349">Heme</keyword>
<keyword evidence="8" id="KW-0249">Electron transport</keyword>
<feature type="transmembrane region" description="Helical" evidence="8">
    <location>
        <begin position="129"/>
        <end position="148"/>
    </location>
</feature>
<comment type="caution">
    <text evidence="10">The sequence shown here is derived from an EMBL/GenBank/DDBJ whole genome shotgun (WGS) entry which is preliminary data.</text>
</comment>
<dbReference type="Pfam" id="PF01794">
    <property type="entry name" value="Ferric_reduct"/>
    <property type="match status" value="1"/>
</dbReference>
<dbReference type="GO" id="GO:0030091">
    <property type="term" value="P:protein repair"/>
    <property type="evidence" value="ECO:0007669"/>
    <property type="project" value="UniProtKB-UniRule"/>
</dbReference>
<dbReference type="InterPro" id="IPR022837">
    <property type="entry name" value="MsrQ-like"/>
</dbReference>
<evidence type="ECO:0000259" key="9">
    <source>
        <dbReference type="Pfam" id="PF01794"/>
    </source>
</evidence>
<gene>
    <name evidence="8" type="primary">msrQ</name>
    <name evidence="10" type="ORF">FHS09_002157</name>
</gene>
<protein>
    <recommendedName>
        <fullName evidence="8">Protein-methionine-sulfoxide reductase heme-binding subunit MsrQ</fullName>
    </recommendedName>
    <alternativeName>
        <fullName evidence="8">Flavocytochrome MsrQ</fullName>
    </alternativeName>
</protein>
<dbReference type="GO" id="GO:0009055">
    <property type="term" value="F:electron transfer activity"/>
    <property type="evidence" value="ECO:0007669"/>
    <property type="project" value="UniProtKB-UniRule"/>
</dbReference>
<proteinExistence type="inferred from homology"/>
<dbReference type="InterPro" id="IPR013130">
    <property type="entry name" value="Fe3_Rdtase_TM_dom"/>
</dbReference>
<evidence type="ECO:0000256" key="8">
    <source>
        <dbReference type="HAMAP-Rule" id="MF_01207"/>
    </source>
</evidence>
<feature type="transmembrane region" description="Helical" evidence="8">
    <location>
        <begin position="184"/>
        <end position="200"/>
    </location>
</feature>
<keyword evidence="4 8" id="KW-0812">Transmembrane</keyword>
<keyword evidence="6 8" id="KW-0408">Iron</keyword>
<dbReference type="Proteomes" id="UP000535937">
    <property type="component" value="Unassembled WGS sequence"/>
</dbReference>
<comment type="similarity">
    <text evidence="8">Belongs to the MsrQ family.</text>
</comment>
<evidence type="ECO:0000313" key="10">
    <source>
        <dbReference type="EMBL" id="MBB3061324.1"/>
    </source>
</evidence>
<evidence type="ECO:0000256" key="5">
    <source>
        <dbReference type="ARBA" id="ARBA00022989"/>
    </source>
</evidence>
<feature type="transmembrane region" description="Helical" evidence="8">
    <location>
        <begin position="55"/>
        <end position="80"/>
    </location>
</feature>
<dbReference type="GO" id="GO:0046872">
    <property type="term" value="F:metal ion binding"/>
    <property type="evidence" value="ECO:0007669"/>
    <property type="project" value="UniProtKB-KW"/>
</dbReference>
<evidence type="ECO:0000256" key="4">
    <source>
        <dbReference type="ARBA" id="ARBA00022692"/>
    </source>
</evidence>
<feature type="transmembrane region" description="Helical" evidence="8">
    <location>
        <begin position="92"/>
        <end position="109"/>
    </location>
</feature>
<dbReference type="AlphaFoldDB" id="A0A7W4WBQ2"/>
<keyword evidence="8" id="KW-1003">Cell membrane</keyword>
<reference evidence="10 11" key="1">
    <citation type="submission" date="2020-08" db="EMBL/GenBank/DDBJ databases">
        <title>Genomic Encyclopedia of Type Strains, Phase III (KMG-III): the genomes of soil and plant-associated and newly described type strains.</title>
        <authorList>
            <person name="Whitman W."/>
        </authorList>
    </citation>
    <scope>NUCLEOTIDE SEQUENCE [LARGE SCALE GENOMIC DNA]</scope>
    <source>
        <strain evidence="10 11">CECT 8799</strain>
    </source>
</reference>
<evidence type="ECO:0000256" key="3">
    <source>
        <dbReference type="ARBA" id="ARBA00022617"/>
    </source>
</evidence>
<comment type="subcellular location">
    <subcellularLocation>
        <location evidence="8">Cell membrane</location>
        <topology evidence="8">Multi-pass membrane protein</topology>
    </subcellularLocation>
    <subcellularLocation>
        <location evidence="1">Membrane</location>
        <topology evidence="1">Multi-pass membrane protein</topology>
    </subcellularLocation>
</comment>
<feature type="transmembrane region" description="Helical" evidence="8">
    <location>
        <begin position="160"/>
        <end position="178"/>
    </location>
</feature>
<keyword evidence="8" id="KW-0288">FMN</keyword>
<organism evidence="10 11">
    <name type="scientific">Microbulbifer rhizosphaerae</name>
    <dbReference type="NCBI Taxonomy" id="1562603"/>
    <lineage>
        <taxon>Bacteria</taxon>
        <taxon>Pseudomonadati</taxon>
        <taxon>Pseudomonadota</taxon>
        <taxon>Gammaproteobacteria</taxon>
        <taxon>Cellvibrionales</taxon>
        <taxon>Microbulbiferaceae</taxon>
        <taxon>Microbulbifer</taxon>
    </lineage>
</organism>
<comment type="cofactor">
    <cofactor evidence="8">
        <name>heme b</name>
        <dbReference type="ChEBI" id="CHEBI:60344"/>
    </cofactor>
    <text evidence="8">Binds 1 heme b (iron(II)-protoporphyrin IX) group per subunit.</text>
</comment>
<feature type="domain" description="Ferric oxidoreductase" evidence="9">
    <location>
        <begin position="59"/>
        <end position="173"/>
    </location>
</feature>
<keyword evidence="11" id="KW-1185">Reference proteome</keyword>
<evidence type="ECO:0000256" key="7">
    <source>
        <dbReference type="ARBA" id="ARBA00023136"/>
    </source>
</evidence>
<dbReference type="PANTHER" id="PTHR36964:SF1">
    <property type="entry name" value="PROTEIN-METHIONINE-SULFOXIDE REDUCTASE HEME-BINDING SUBUNIT MSRQ"/>
    <property type="match status" value="1"/>
</dbReference>
<dbReference type="GO" id="GO:0016679">
    <property type="term" value="F:oxidoreductase activity, acting on diphenols and related substances as donors"/>
    <property type="evidence" value="ECO:0007669"/>
    <property type="project" value="TreeGrafter"/>
</dbReference>
<name>A0A7W4WBQ2_9GAMM</name>
<keyword evidence="5 8" id="KW-1133">Transmembrane helix</keyword>